<dbReference type="RefSeq" id="WP_338272809.1">
    <property type="nucleotide sequence ID" value="NZ_AP027266.1"/>
</dbReference>
<organism evidence="2 3">
    <name type="scientific">Roseicyclus marinus</name>
    <dbReference type="NCBI Taxonomy" id="2161673"/>
    <lineage>
        <taxon>Bacteria</taxon>
        <taxon>Pseudomonadati</taxon>
        <taxon>Pseudomonadota</taxon>
        <taxon>Alphaproteobacteria</taxon>
        <taxon>Rhodobacterales</taxon>
        <taxon>Roseobacteraceae</taxon>
        <taxon>Roseicyclus</taxon>
    </lineage>
</organism>
<evidence type="ECO:0000256" key="1">
    <source>
        <dbReference type="SAM" id="SignalP"/>
    </source>
</evidence>
<dbReference type="AlphaFoldDB" id="A0AA48HC71"/>
<gene>
    <name evidence="2" type="ORF">MACH21_29550</name>
</gene>
<reference evidence="2 3" key="1">
    <citation type="submission" date="2023-01" db="EMBL/GenBank/DDBJ databases">
        <title>Complete genome sequence of Roseicyclus marinus strain Dej080120_10.</title>
        <authorList>
            <person name="Ueki S."/>
            <person name="Maruyama F."/>
        </authorList>
    </citation>
    <scope>NUCLEOTIDE SEQUENCE [LARGE SCALE GENOMIC DNA]</scope>
    <source>
        <strain evidence="2 3">Dej080120_10</strain>
    </source>
</reference>
<protein>
    <recommendedName>
        <fullName evidence="4">Lipoprotein</fullName>
    </recommendedName>
</protein>
<dbReference type="PROSITE" id="PS51257">
    <property type="entry name" value="PROKAR_LIPOPROTEIN"/>
    <property type="match status" value="1"/>
</dbReference>
<accession>A0AA48HC71</accession>
<dbReference type="EMBL" id="AP027266">
    <property type="protein sequence ID" value="BDW86778.1"/>
    <property type="molecule type" value="Genomic_DNA"/>
</dbReference>
<proteinExistence type="predicted"/>
<feature type="signal peptide" evidence="1">
    <location>
        <begin position="1"/>
        <end position="20"/>
    </location>
</feature>
<feature type="chain" id="PRO_5041428191" description="Lipoprotein" evidence="1">
    <location>
        <begin position="21"/>
        <end position="215"/>
    </location>
</feature>
<evidence type="ECO:0008006" key="4">
    <source>
        <dbReference type="Google" id="ProtNLM"/>
    </source>
</evidence>
<keyword evidence="1" id="KW-0732">Signal</keyword>
<keyword evidence="3" id="KW-1185">Reference proteome</keyword>
<sequence>MRLRRALAALALVGALGGCAAESVWAPDVAVSSAAYRPAGGPTVTLMTMISNTSGAGGHSALIIDGAQRLVFDPAGSWHHPMIPERNDVLFGMGEPFMGFYLDYHARETYHVVMQEIDVTPEVAAALSQAVQSHGAVPQAQCSLSISRVLSRTPGFESIGTSMFPARTMARFGRLPGVRESRIYDDDSDDNLELLQAQARAAQTRALAQEVAAGN</sequence>
<name>A0AA48HC71_9RHOB</name>
<dbReference type="Proteomes" id="UP001337723">
    <property type="component" value="Chromosome"/>
</dbReference>
<evidence type="ECO:0000313" key="2">
    <source>
        <dbReference type="EMBL" id="BDW86778.1"/>
    </source>
</evidence>
<evidence type="ECO:0000313" key="3">
    <source>
        <dbReference type="Proteomes" id="UP001337723"/>
    </source>
</evidence>
<dbReference type="KEGG" id="rmai:MACH21_29550"/>